<dbReference type="Gene3D" id="1.20.1440.120">
    <property type="entry name" value="Recombination protein O, C-terminal domain"/>
    <property type="match status" value="1"/>
</dbReference>
<dbReference type="EMBL" id="CP000774">
    <property type="protein sequence ID" value="ABS64483.1"/>
    <property type="molecule type" value="Genomic_DNA"/>
</dbReference>
<dbReference type="InterPro" id="IPR012340">
    <property type="entry name" value="NA-bd_OB-fold"/>
</dbReference>
<dbReference type="HOGENOM" id="CLU_086029_0_0_5"/>
<proteinExistence type="inferred from homology"/>
<organism evidence="9 10">
    <name type="scientific">Parvibaculum lavamentivorans (strain DS-1 / DSM 13023 / NCIMB 13966)</name>
    <dbReference type="NCBI Taxonomy" id="402881"/>
    <lineage>
        <taxon>Bacteria</taxon>
        <taxon>Pseudomonadati</taxon>
        <taxon>Pseudomonadota</taxon>
        <taxon>Alphaproteobacteria</taxon>
        <taxon>Hyphomicrobiales</taxon>
        <taxon>Parvibaculaceae</taxon>
        <taxon>Parvibaculum</taxon>
    </lineage>
</organism>
<dbReference type="Pfam" id="PF11967">
    <property type="entry name" value="RecO_N"/>
    <property type="match status" value="1"/>
</dbReference>
<dbReference type="eggNOG" id="COG1381">
    <property type="taxonomic scope" value="Bacteria"/>
</dbReference>
<evidence type="ECO:0000256" key="2">
    <source>
        <dbReference type="ARBA" id="ARBA00021310"/>
    </source>
</evidence>
<sequence length="234" mass="25537">MLSARAHGETGAILELFTREQGRHLGLVHGGAGRRMRSVLQPGNKLAAHWRGRLSEHLGTYQVELVKPLAGLLMDDPLALLGLSAASAICSILPEREAHPALYDGYEVLLDTMRDEDVWPAVFVRWELGLLQELGFGLDLTQCAATGSRDDLAYVSPRSGSAVSRGAGEIYKERLFRLPGFLVGSQAGAAEAADVAEGLRLTGHFLERHLFAAHERHLPDARIRLMEKMAARAE</sequence>
<evidence type="ECO:0000313" key="10">
    <source>
        <dbReference type="Proteomes" id="UP000006377"/>
    </source>
</evidence>
<dbReference type="InterPro" id="IPR042242">
    <property type="entry name" value="RecO_C"/>
</dbReference>
<dbReference type="GO" id="GO:0043590">
    <property type="term" value="C:bacterial nucleoid"/>
    <property type="evidence" value="ECO:0007669"/>
    <property type="project" value="TreeGrafter"/>
</dbReference>
<evidence type="ECO:0000256" key="4">
    <source>
        <dbReference type="ARBA" id="ARBA00023172"/>
    </source>
</evidence>
<gene>
    <name evidence="7" type="primary">recO</name>
    <name evidence="9" type="ordered locus">Plav_2876</name>
</gene>
<evidence type="ECO:0000256" key="5">
    <source>
        <dbReference type="ARBA" id="ARBA00023204"/>
    </source>
</evidence>
<evidence type="ECO:0000313" key="9">
    <source>
        <dbReference type="EMBL" id="ABS64483.1"/>
    </source>
</evidence>
<dbReference type="SUPFAM" id="SSF50249">
    <property type="entry name" value="Nucleic acid-binding proteins"/>
    <property type="match status" value="1"/>
</dbReference>
<dbReference type="Gene3D" id="2.40.50.140">
    <property type="entry name" value="Nucleic acid-binding proteins"/>
    <property type="match status" value="1"/>
</dbReference>
<accession>A7HX50</accession>
<dbReference type="HAMAP" id="MF_00201">
    <property type="entry name" value="RecO"/>
    <property type="match status" value="1"/>
</dbReference>
<reference evidence="9 10" key="1">
    <citation type="journal article" date="2011" name="Stand. Genomic Sci.">
        <title>Complete genome sequence of Parvibaculum lavamentivorans type strain (DS-1(T)).</title>
        <authorList>
            <person name="Schleheck D."/>
            <person name="Weiss M."/>
            <person name="Pitluck S."/>
            <person name="Bruce D."/>
            <person name="Land M.L."/>
            <person name="Han S."/>
            <person name="Saunders E."/>
            <person name="Tapia R."/>
            <person name="Detter C."/>
            <person name="Brettin T."/>
            <person name="Han J."/>
            <person name="Woyke T."/>
            <person name="Goodwin L."/>
            <person name="Pennacchio L."/>
            <person name="Nolan M."/>
            <person name="Cook A.M."/>
            <person name="Kjelleberg S."/>
            <person name="Thomas T."/>
        </authorList>
    </citation>
    <scope>NUCLEOTIDE SEQUENCE [LARGE SCALE GENOMIC DNA]</scope>
    <source>
        <strain evidence="10">DS-1 / DSM 13023 / NCIMB 13966</strain>
    </source>
</reference>
<keyword evidence="4 7" id="KW-0233">DNA recombination</keyword>
<comment type="similarity">
    <text evidence="1 7">Belongs to the RecO family.</text>
</comment>
<keyword evidence="10" id="KW-1185">Reference proteome</keyword>
<protein>
    <recommendedName>
        <fullName evidence="2 7">DNA repair protein RecO</fullName>
    </recommendedName>
    <alternativeName>
        <fullName evidence="6 7">Recombination protein O</fullName>
    </alternativeName>
</protein>
<evidence type="ECO:0000256" key="7">
    <source>
        <dbReference type="HAMAP-Rule" id="MF_00201"/>
    </source>
</evidence>
<dbReference type="SUPFAM" id="SSF57863">
    <property type="entry name" value="ArfGap/RecO-like zinc finger"/>
    <property type="match status" value="1"/>
</dbReference>
<evidence type="ECO:0000256" key="6">
    <source>
        <dbReference type="ARBA" id="ARBA00033409"/>
    </source>
</evidence>
<dbReference type="STRING" id="402881.Plav_2876"/>
<dbReference type="InterPro" id="IPR037278">
    <property type="entry name" value="ARFGAP/RecO"/>
</dbReference>
<evidence type="ECO:0000256" key="3">
    <source>
        <dbReference type="ARBA" id="ARBA00022763"/>
    </source>
</evidence>
<feature type="domain" description="DNA replication/recombination mediator RecO N-terminal" evidence="8">
    <location>
        <begin position="2"/>
        <end position="68"/>
    </location>
</feature>
<dbReference type="KEGG" id="pla:Plav_2876"/>
<dbReference type="Proteomes" id="UP000006377">
    <property type="component" value="Chromosome"/>
</dbReference>
<dbReference type="PANTHER" id="PTHR33991">
    <property type="entry name" value="DNA REPAIR PROTEIN RECO"/>
    <property type="match status" value="1"/>
</dbReference>
<dbReference type="Pfam" id="PF02565">
    <property type="entry name" value="RecO_C"/>
    <property type="match status" value="1"/>
</dbReference>
<dbReference type="GO" id="GO:0006302">
    <property type="term" value="P:double-strand break repair"/>
    <property type="evidence" value="ECO:0007669"/>
    <property type="project" value="TreeGrafter"/>
</dbReference>
<keyword evidence="5 7" id="KW-0234">DNA repair</keyword>
<keyword evidence="3 7" id="KW-0227">DNA damage</keyword>
<dbReference type="InterPro" id="IPR022572">
    <property type="entry name" value="DNA_rep/recomb_RecO_N"/>
</dbReference>
<evidence type="ECO:0000256" key="1">
    <source>
        <dbReference type="ARBA" id="ARBA00007452"/>
    </source>
</evidence>
<evidence type="ECO:0000259" key="8">
    <source>
        <dbReference type="Pfam" id="PF11967"/>
    </source>
</evidence>
<comment type="function">
    <text evidence="7">Involved in DNA repair and RecF pathway recombination.</text>
</comment>
<dbReference type="InterPro" id="IPR003717">
    <property type="entry name" value="RecO"/>
</dbReference>
<dbReference type="AlphaFoldDB" id="A7HX50"/>
<dbReference type="PANTHER" id="PTHR33991:SF1">
    <property type="entry name" value="DNA REPAIR PROTEIN RECO"/>
    <property type="match status" value="1"/>
</dbReference>
<dbReference type="GO" id="GO:0006310">
    <property type="term" value="P:DNA recombination"/>
    <property type="evidence" value="ECO:0007669"/>
    <property type="project" value="UniProtKB-UniRule"/>
</dbReference>
<name>A7HX50_PARL1</name>
<dbReference type="NCBIfam" id="TIGR00613">
    <property type="entry name" value="reco"/>
    <property type="match status" value="1"/>
</dbReference>